<evidence type="ECO:0000313" key="2">
    <source>
        <dbReference type="EMBL" id="TPE46167.1"/>
    </source>
</evidence>
<keyword evidence="3" id="KW-1185">Reference proteome</keyword>
<comment type="caution">
    <text evidence="2">The sequence shown here is derived from an EMBL/GenBank/DDBJ whole genome shotgun (WGS) entry which is preliminary data.</text>
</comment>
<protein>
    <submittedName>
        <fullName evidence="2">Uncharacterized protein</fullName>
    </submittedName>
</protein>
<evidence type="ECO:0000256" key="1">
    <source>
        <dbReference type="SAM" id="SignalP"/>
    </source>
</evidence>
<gene>
    <name evidence="2" type="ORF">FJM65_02135</name>
</gene>
<feature type="signal peptide" evidence="1">
    <location>
        <begin position="1"/>
        <end position="19"/>
    </location>
</feature>
<organism evidence="2 3">
    <name type="scientific">Pontibacter mangrovi</name>
    <dbReference type="NCBI Taxonomy" id="2589816"/>
    <lineage>
        <taxon>Bacteria</taxon>
        <taxon>Pseudomonadati</taxon>
        <taxon>Bacteroidota</taxon>
        <taxon>Cytophagia</taxon>
        <taxon>Cytophagales</taxon>
        <taxon>Hymenobacteraceae</taxon>
        <taxon>Pontibacter</taxon>
    </lineage>
</organism>
<dbReference type="EMBL" id="VFRQ01000001">
    <property type="protein sequence ID" value="TPE46167.1"/>
    <property type="molecule type" value="Genomic_DNA"/>
</dbReference>
<evidence type="ECO:0000313" key="3">
    <source>
        <dbReference type="Proteomes" id="UP000316727"/>
    </source>
</evidence>
<feature type="chain" id="PRO_5021328096" evidence="1">
    <location>
        <begin position="20"/>
        <end position="151"/>
    </location>
</feature>
<sequence>MKKLLVMICMMFGCVFATKANGDKSSKAVAAARAQHLSEQMIKELRLNNYQSRKVRQINLQVAEQLTAIEQQNANNQHKIEELCKSVYAERDMFLENVLSTVQYNDYFGDRKIYRAADQEFMASFNTGQNNNEGAVAEAATSSGQPATTLN</sequence>
<name>A0A501WGL9_9BACT</name>
<keyword evidence="1" id="KW-0732">Signal</keyword>
<accession>A0A501WGL9</accession>
<dbReference type="AlphaFoldDB" id="A0A501WGL9"/>
<dbReference type="Proteomes" id="UP000316727">
    <property type="component" value="Unassembled WGS sequence"/>
</dbReference>
<proteinExistence type="predicted"/>
<reference evidence="2 3" key="1">
    <citation type="submission" date="2019-06" db="EMBL/GenBank/DDBJ databases">
        <title>A novel bacterium of genus Pontibacter, isolated from marine sediment.</title>
        <authorList>
            <person name="Huang H."/>
            <person name="Mo K."/>
            <person name="Hu Y."/>
        </authorList>
    </citation>
    <scope>NUCLEOTIDE SEQUENCE [LARGE SCALE GENOMIC DNA]</scope>
    <source>
        <strain evidence="2 3">HB172049</strain>
    </source>
</reference>
<dbReference type="OrthoDB" id="893112at2"/>